<dbReference type="InterPro" id="IPR050508">
    <property type="entry name" value="Methyltransf_Superfamily"/>
</dbReference>
<evidence type="ECO:0000259" key="2">
    <source>
        <dbReference type="Pfam" id="PF08241"/>
    </source>
</evidence>
<dbReference type="InterPro" id="IPR013216">
    <property type="entry name" value="Methyltransf_11"/>
</dbReference>
<dbReference type="Pfam" id="PF08241">
    <property type="entry name" value="Methyltransf_11"/>
    <property type="match status" value="1"/>
</dbReference>
<evidence type="ECO:0000313" key="3">
    <source>
        <dbReference type="EMBL" id="MBB5101195.1"/>
    </source>
</evidence>
<organism evidence="3 4">
    <name type="scientific">Streptomyces spectabilis</name>
    <dbReference type="NCBI Taxonomy" id="68270"/>
    <lineage>
        <taxon>Bacteria</taxon>
        <taxon>Bacillati</taxon>
        <taxon>Actinomycetota</taxon>
        <taxon>Actinomycetes</taxon>
        <taxon>Kitasatosporales</taxon>
        <taxon>Streptomycetaceae</taxon>
        <taxon>Streptomyces</taxon>
    </lineage>
</organism>
<keyword evidence="3" id="KW-0808">Transferase</keyword>
<keyword evidence="4" id="KW-1185">Reference proteome</keyword>
<dbReference type="PANTHER" id="PTHR42912">
    <property type="entry name" value="METHYLTRANSFERASE"/>
    <property type="match status" value="1"/>
</dbReference>
<gene>
    <name evidence="3" type="ORF">FHS40_000248</name>
</gene>
<sequence length="186" mass="19304">MMYQHLLGLEGIASLRSFTGELGEPRAAEEDAHHGPPDREFVAALLAGRGHHVIGVDSTPDMLARARDRVPGGAFLLGGLHQLPVTGDAVDLVVCSLARTRVPVLRPGFAEFARVLRPGGHLVLSDLHPERVARGVVPTTPSAAEPSPGPSAPVGPREPCSSGTSSRPLPAPEPTTPLLAGPSDAL</sequence>
<evidence type="ECO:0000313" key="4">
    <source>
        <dbReference type="Proteomes" id="UP000549009"/>
    </source>
</evidence>
<dbReference type="GO" id="GO:0008757">
    <property type="term" value="F:S-adenosylmethionine-dependent methyltransferase activity"/>
    <property type="evidence" value="ECO:0007669"/>
    <property type="project" value="InterPro"/>
</dbReference>
<proteinExistence type="predicted"/>
<dbReference type="GO" id="GO:0032259">
    <property type="term" value="P:methylation"/>
    <property type="evidence" value="ECO:0007669"/>
    <property type="project" value="UniProtKB-KW"/>
</dbReference>
<feature type="compositionally biased region" description="Low complexity" evidence="1">
    <location>
        <begin position="176"/>
        <end position="186"/>
    </location>
</feature>
<keyword evidence="3" id="KW-0489">Methyltransferase</keyword>
<dbReference type="AlphaFoldDB" id="A0A7W8APW7"/>
<dbReference type="Proteomes" id="UP000549009">
    <property type="component" value="Unassembled WGS sequence"/>
</dbReference>
<feature type="region of interest" description="Disordered" evidence="1">
    <location>
        <begin position="138"/>
        <end position="186"/>
    </location>
</feature>
<dbReference type="CDD" id="cd02440">
    <property type="entry name" value="AdoMet_MTases"/>
    <property type="match status" value="1"/>
</dbReference>
<dbReference type="InterPro" id="IPR029063">
    <property type="entry name" value="SAM-dependent_MTases_sf"/>
</dbReference>
<comment type="caution">
    <text evidence="3">The sequence shown here is derived from an EMBL/GenBank/DDBJ whole genome shotgun (WGS) entry which is preliminary data.</text>
</comment>
<accession>A0A7W8APW7</accession>
<name>A0A7W8APW7_STRST</name>
<evidence type="ECO:0000256" key="1">
    <source>
        <dbReference type="SAM" id="MobiDB-lite"/>
    </source>
</evidence>
<dbReference type="Gene3D" id="3.40.50.150">
    <property type="entry name" value="Vaccinia Virus protein VP39"/>
    <property type="match status" value="1"/>
</dbReference>
<protein>
    <submittedName>
        <fullName evidence="3">SAM-dependent methyltransferase</fullName>
    </submittedName>
</protein>
<dbReference type="SUPFAM" id="SSF53335">
    <property type="entry name" value="S-adenosyl-L-methionine-dependent methyltransferases"/>
    <property type="match status" value="1"/>
</dbReference>
<feature type="domain" description="Methyltransferase type 11" evidence="2">
    <location>
        <begin position="42"/>
        <end position="124"/>
    </location>
</feature>
<reference evidence="3 4" key="1">
    <citation type="submission" date="2020-08" db="EMBL/GenBank/DDBJ databases">
        <title>Genomic Encyclopedia of Type Strains, Phase III (KMG-III): the genomes of soil and plant-associated and newly described type strains.</title>
        <authorList>
            <person name="Whitman W."/>
        </authorList>
    </citation>
    <scope>NUCLEOTIDE SEQUENCE [LARGE SCALE GENOMIC DNA]</scope>
    <source>
        <strain evidence="3 4">CECT 3146</strain>
    </source>
</reference>
<dbReference type="EMBL" id="JACHJD010000001">
    <property type="protein sequence ID" value="MBB5101195.1"/>
    <property type="molecule type" value="Genomic_DNA"/>
</dbReference>